<dbReference type="PROSITE" id="PS51365">
    <property type="entry name" value="RENAL_DIPEPTIDASE_2"/>
    <property type="match status" value="1"/>
</dbReference>
<reference evidence="1 2" key="1">
    <citation type="submission" date="2007-04" db="EMBL/GenBank/DDBJ databases">
        <authorList>
            <person name="Fulton L."/>
            <person name="Clifton S."/>
            <person name="Fulton B."/>
            <person name="Xu J."/>
            <person name="Minx P."/>
            <person name="Pepin K.H."/>
            <person name="Johnson M."/>
            <person name="Thiruvilangam P."/>
            <person name="Bhonagiri V."/>
            <person name="Nash W.E."/>
            <person name="Mardis E.R."/>
            <person name="Wilson R.K."/>
        </authorList>
    </citation>
    <scope>NUCLEOTIDE SEQUENCE [LARGE SCALE GENOMIC DNA]</scope>
    <source>
        <strain evidence="1 2">ATCC 29149</strain>
    </source>
</reference>
<dbReference type="PaxDb" id="411470-RUMGNA_02390"/>
<dbReference type="PANTHER" id="PTHR10443:SF12">
    <property type="entry name" value="DIPEPTIDASE"/>
    <property type="match status" value="1"/>
</dbReference>
<dbReference type="GO" id="GO:0006508">
    <property type="term" value="P:proteolysis"/>
    <property type="evidence" value="ECO:0007669"/>
    <property type="project" value="InterPro"/>
</dbReference>
<gene>
    <name evidence="1" type="ORF">RUMGNA_02390</name>
</gene>
<dbReference type="CDD" id="cd01301">
    <property type="entry name" value="rDP_like"/>
    <property type="match status" value="1"/>
</dbReference>
<dbReference type="GO" id="GO:0070573">
    <property type="term" value="F:metallodipeptidase activity"/>
    <property type="evidence" value="ECO:0007669"/>
    <property type="project" value="InterPro"/>
</dbReference>
<protein>
    <submittedName>
        <fullName evidence="1">Renal dipeptidase family protein</fullName>
    </submittedName>
</protein>
<dbReference type="PANTHER" id="PTHR10443">
    <property type="entry name" value="MICROSOMAL DIPEPTIDASE"/>
    <property type="match status" value="1"/>
</dbReference>
<dbReference type="InterPro" id="IPR032466">
    <property type="entry name" value="Metal_Hydrolase"/>
</dbReference>
<proteinExistence type="predicted"/>
<reference evidence="1 2" key="2">
    <citation type="submission" date="2007-06" db="EMBL/GenBank/DDBJ databases">
        <title>Draft genome sequence of Ruminococcus gnavus (ATCC 29149).</title>
        <authorList>
            <person name="Sudarsanam P."/>
            <person name="Ley R."/>
            <person name="Guruge J."/>
            <person name="Turnbaugh P.J."/>
            <person name="Mahowald M."/>
            <person name="Liep D."/>
            <person name="Gordon J."/>
        </authorList>
    </citation>
    <scope>NUCLEOTIDE SEQUENCE [LARGE SCALE GENOMIC DNA]</scope>
    <source>
        <strain evidence="1 2">ATCC 29149</strain>
    </source>
</reference>
<dbReference type="Pfam" id="PF01244">
    <property type="entry name" value="Peptidase_M19"/>
    <property type="match status" value="1"/>
</dbReference>
<dbReference type="SUPFAM" id="SSF51556">
    <property type="entry name" value="Metallo-dependent hydrolases"/>
    <property type="match status" value="1"/>
</dbReference>
<sequence>MVLAYVKKEALIRKSETKKEKKMRKWIDMHCDTLSELLSAETLEENSLCVDRKRMEQTKMLAEFFACFVCVPDGKWEEAYQKVIEMIARMERETKENKKLKLIKTAKELEYAEREELNLALLTVEEGGVLNGNRNRLEELYQRGVRLITLTWNYENCIGYPNSRNAQEMQKGLKSFGKQMVEEMNERGMLVDVSHLSDGGFWDCIRLSKKPIIASHSNARALCAHPRNLSDEMLCALGECGGVVGLNFYPQFLQSDRSAEVLDIAKHGMHILQKAGEDSVALGTDFDGFEAGQNWLRGIEEIECVWDALKKAGMTERQLDKLSYQNVKRVLEEVL</sequence>
<dbReference type="Proteomes" id="UP000004410">
    <property type="component" value="Unassembled WGS sequence"/>
</dbReference>
<dbReference type="InterPro" id="IPR008257">
    <property type="entry name" value="Pept_M19"/>
</dbReference>
<comment type="caution">
    <text evidence="1">The sequence shown here is derived from an EMBL/GenBank/DDBJ whole genome shotgun (WGS) entry which is preliminary data.</text>
</comment>
<dbReference type="AlphaFoldDB" id="A7B4A6"/>
<evidence type="ECO:0000313" key="1">
    <source>
        <dbReference type="EMBL" id="EDN77183.1"/>
    </source>
</evidence>
<dbReference type="Gene3D" id="3.20.20.140">
    <property type="entry name" value="Metal-dependent hydrolases"/>
    <property type="match status" value="1"/>
</dbReference>
<name>A7B4A6_MEDG7</name>
<evidence type="ECO:0000313" key="2">
    <source>
        <dbReference type="Proteomes" id="UP000004410"/>
    </source>
</evidence>
<accession>A7B4A6</accession>
<organism evidence="1 2">
    <name type="scientific">Mediterraneibacter gnavus (strain ATCC 29149 / DSM 114966 / JCM 6515 / VPI C7-9)</name>
    <name type="common">Ruminococcus gnavus</name>
    <dbReference type="NCBI Taxonomy" id="411470"/>
    <lineage>
        <taxon>Bacteria</taxon>
        <taxon>Bacillati</taxon>
        <taxon>Bacillota</taxon>
        <taxon>Clostridia</taxon>
        <taxon>Lachnospirales</taxon>
        <taxon>Lachnospiraceae</taxon>
        <taxon>Mediterraneibacter</taxon>
    </lineage>
</organism>
<dbReference type="eggNOG" id="COG2355">
    <property type="taxonomic scope" value="Bacteria"/>
</dbReference>
<dbReference type="EMBL" id="AAYG02000018">
    <property type="protein sequence ID" value="EDN77183.1"/>
    <property type="molecule type" value="Genomic_DNA"/>
</dbReference>